<evidence type="ECO:0000313" key="1">
    <source>
        <dbReference type="EMBL" id="QMP84334.1"/>
    </source>
</evidence>
<evidence type="ECO:0000313" key="2">
    <source>
        <dbReference type="Proteomes" id="UP000515922"/>
    </source>
</evidence>
<protein>
    <submittedName>
        <fullName evidence="1">Uncharacterized protein</fullName>
    </submittedName>
</protein>
<gene>
    <name evidence="1" type="ORF">HUN41_00245</name>
</gene>
<name>A0A7G4AWE4_9CAUD</name>
<accession>A0A7G4AWE4</accession>
<reference evidence="1 2" key="1">
    <citation type="submission" date="2020-07" db="EMBL/GenBank/DDBJ databases">
        <title>Streptomyces phage Genome sequencing and assembly.</title>
        <authorList>
            <person name="Sharma V."/>
            <person name="Hardy A."/>
            <person name="Frunzke J."/>
        </authorList>
    </citation>
    <scope>NUCLEOTIDE SEQUENCE [LARGE SCALE GENOMIC DNA]</scope>
</reference>
<keyword evidence="2" id="KW-1185">Reference proteome</keyword>
<sequence>MHREIQVVLVTSIGVYGTIEEQHAFVSKVKYSLGGIEYNEYFDNDDIESVGQIGYEET</sequence>
<organism evidence="1 2">
    <name type="scientific">Streptomyces phage Coruscant</name>
    <dbReference type="NCBI Taxonomy" id="2739834"/>
    <lineage>
        <taxon>Viruses</taxon>
        <taxon>Duplodnaviria</taxon>
        <taxon>Heunggongvirae</taxon>
        <taxon>Uroviricota</taxon>
        <taxon>Caudoviricetes</taxon>
        <taxon>Stanwilliamsviridae</taxon>
        <taxon>Boydwoodruffvirinae</taxon>
        <taxon>Coruscantvirus</taxon>
        <taxon>Coruscantvirus coruscant</taxon>
    </lineage>
</organism>
<dbReference type="Proteomes" id="UP000515922">
    <property type="component" value="Segment"/>
</dbReference>
<proteinExistence type="predicted"/>
<dbReference type="EMBL" id="MT711976">
    <property type="protein sequence ID" value="QMP84334.1"/>
    <property type="molecule type" value="Genomic_DNA"/>
</dbReference>